<evidence type="ECO:0000313" key="2">
    <source>
        <dbReference type="Proteomes" id="UP000037035"/>
    </source>
</evidence>
<gene>
    <name evidence="1" type="ORF">VP01_2264g4</name>
</gene>
<dbReference type="AlphaFoldDB" id="A0A0L6VA62"/>
<protein>
    <submittedName>
        <fullName evidence="1">Uncharacterized protein</fullName>
    </submittedName>
</protein>
<reference evidence="1 2" key="1">
    <citation type="submission" date="2015-08" db="EMBL/GenBank/DDBJ databases">
        <title>Next Generation Sequencing and Analysis of the Genome of Puccinia sorghi L Schw, the Causal Agent of Maize Common Rust.</title>
        <authorList>
            <person name="Rochi L."/>
            <person name="Burguener G."/>
            <person name="Darino M."/>
            <person name="Turjanski A."/>
            <person name="Kreff E."/>
            <person name="Dieguez M.J."/>
            <person name="Sacco F."/>
        </authorList>
    </citation>
    <scope>NUCLEOTIDE SEQUENCE [LARGE SCALE GENOMIC DNA]</scope>
    <source>
        <strain evidence="1 2">RO10H11247</strain>
    </source>
</reference>
<evidence type="ECO:0000313" key="1">
    <source>
        <dbReference type="EMBL" id="KNZ57005.1"/>
    </source>
</evidence>
<dbReference type="EMBL" id="LAVV01007130">
    <property type="protein sequence ID" value="KNZ57005.1"/>
    <property type="molecule type" value="Genomic_DNA"/>
</dbReference>
<accession>A0A0L6VA62</accession>
<proteinExistence type="predicted"/>
<organism evidence="1 2">
    <name type="scientific">Puccinia sorghi</name>
    <dbReference type="NCBI Taxonomy" id="27349"/>
    <lineage>
        <taxon>Eukaryota</taxon>
        <taxon>Fungi</taxon>
        <taxon>Dikarya</taxon>
        <taxon>Basidiomycota</taxon>
        <taxon>Pucciniomycotina</taxon>
        <taxon>Pucciniomycetes</taxon>
        <taxon>Pucciniales</taxon>
        <taxon>Pucciniaceae</taxon>
        <taxon>Puccinia</taxon>
    </lineage>
</organism>
<comment type="caution">
    <text evidence="1">The sequence shown here is derived from an EMBL/GenBank/DDBJ whole genome shotgun (WGS) entry which is preliminary data.</text>
</comment>
<sequence>MLWMLKMQKPHQRETIMAIKNHPSQIDGRTNYGRLKFNTDLFMSERPSQSGRIHLVQLLDSLTIPFEGNFLLTDYQLVVACQILRSRRLSKTTLSMPQIQIFMDNIHRWYQYWNTNAKIDLKSLNNGKVLRCEFVLPLFLLYVEMIISIIPFKQELPLNVELDYPQEMRNAIKSFMELNKILNNPPENGEYKFLMEKRNTFKVIVAHARSRPSAILWTFLDFWMKSHYTAVWNKVKEFNDLHSCDAVKTFFNYIFTRGIETLNQKIRDYLPHE</sequence>
<dbReference type="Proteomes" id="UP000037035">
    <property type="component" value="Unassembled WGS sequence"/>
</dbReference>
<keyword evidence="2" id="KW-1185">Reference proteome</keyword>
<dbReference type="VEuPathDB" id="FungiDB:VP01_2264g4"/>
<name>A0A0L6VA62_9BASI</name>